<dbReference type="EMBL" id="AB172406">
    <property type="protein sequence ID" value="BAE89468.1"/>
    <property type="molecule type" value="mRNA"/>
</dbReference>
<keyword evidence="1" id="KW-1133">Transmembrane helix</keyword>
<sequence>MVRAEDLLDLVHPPFNNYMLFLYFHSSITCLAFFIILL</sequence>
<reference evidence="2" key="1">
    <citation type="journal article" date="2007" name="PLoS Biol.">
        <title>Rate of evolution in brain-expressed genes in humans and other primates.</title>
        <authorList>
            <person name="Wang H.-Y."/>
            <person name="Chien H.-C."/>
            <person name="Osada N."/>
            <person name="Hashimoto K."/>
            <person name="Sugano S."/>
            <person name="Gojobori T."/>
            <person name="Chou C.-K."/>
            <person name="Tsai S.-F."/>
            <person name="Wu C.-I."/>
            <person name="Shen C.-K.J."/>
        </authorList>
    </citation>
    <scope>NUCLEOTIDE SEQUENCE</scope>
</reference>
<proteinExistence type="evidence at transcript level"/>
<evidence type="ECO:0000313" key="2">
    <source>
        <dbReference type="EMBL" id="BAE89468.1"/>
    </source>
</evidence>
<keyword evidence="1" id="KW-0472">Membrane</keyword>
<dbReference type="AlphaFoldDB" id="I7GI88"/>
<feature type="transmembrane region" description="Helical" evidence="1">
    <location>
        <begin position="20"/>
        <end position="37"/>
    </location>
</feature>
<protein>
    <submittedName>
        <fullName evidence="2">Macaca fascicularis brain cDNA clone: QflA-17954, similar to human nucleoporin 153kDa (NUP153), mRNA, RefSeq: NM_005124.2</fullName>
    </submittedName>
</protein>
<evidence type="ECO:0000256" key="1">
    <source>
        <dbReference type="SAM" id="Phobius"/>
    </source>
</evidence>
<keyword evidence="1" id="KW-0812">Transmembrane</keyword>
<accession>I7GI88</accession>
<organism evidence="2">
    <name type="scientific">Macaca fascicularis</name>
    <name type="common">Crab-eating macaque</name>
    <name type="synonym">Cynomolgus monkey</name>
    <dbReference type="NCBI Taxonomy" id="9541"/>
    <lineage>
        <taxon>Eukaryota</taxon>
        <taxon>Metazoa</taxon>
        <taxon>Chordata</taxon>
        <taxon>Craniata</taxon>
        <taxon>Vertebrata</taxon>
        <taxon>Euteleostomi</taxon>
        <taxon>Mammalia</taxon>
        <taxon>Eutheria</taxon>
        <taxon>Euarchontoglires</taxon>
        <taxon>Primates</taxon>
        <taxon>Haplorrhini</taxon>
        <taxon>Catarrhini</taxon>
        <taxon>Cercopithecidae</taxon>
        <taxon>Cercopithecinae</taxon>
        <taxon>Macaca</taxon>
    </lineage>
</organism>
<name>I7GI88_MACFA</name>